<organism evidence="2 3">
    <name type="scientific">Streptomyces monticola</name>
    <dbReference type="NCBI Taxonomy" id="2666263"/>
    <lineage>
        <taxon>Bacteria</taxon>
        <taxon>Bacillati</taxon>
        <taxon>Actinomycetota</taxon>
        <taxon>Actinomycetes</taxon>
        <taxon>Kitasatosporales</taxon>
        <taxon>Streptomycetaceae</taxon>
        <taxon>Streptomyces</taxon>
    </lineage>
</organism>
<feature type="signal peptide" evidence="1">
    <location>
        <begin position="1"/>
        <end position="31"/>
    </location>
</feature>
<accession>A0ABW2JDU2</accession>
<gene>
    <name evidence="2" type="ORF">ACFQVC_08295</name>
</gene>
<name>A0ABW2JDU2_9ACTN</name>
<sequence length="141" mass="14532">MTTAPLAAKRTGLGRRAAAALLGAAALTGMATVTAPSAGAAAGWDHTYSGTGVKVYVEERGDIVRVCDTSANGHSAWVAVMDNDNNIDHYKLKAAGGKGSCATNRASEGGRHNLAEYSRIALNFEGKGGNGSYYVSFVNDH</sequence>
<protein>
    <recommendedName>
        <fullName evidence="4">Secreted protein</fullName>
    </recommendedName>
</protein>
<comment type="caution">
    <text evidence="2">The sequence shown here is derived from an EMBL/GenBank/DDBJ whole genome shotgun (WGS) entry which is preliminary data.</text>
</comment>
<dbReference type="RefSeq" id="WP_381828177.1">
    <property type="nucleotide sequence ID" value="NZ_JBHTCF010000002.1"/>
</dbReference>
<evidence type="ECO:0000313" key="3">
    <source>
        <dbReference type="Proteomes" id="UP001596523"/>
    </source>
</evidence>
<reference evidence="3" key="1">
    <citation type="journal article" date="2019" name="Int. J. Syst. Evol. Microbiol.">
        <title>The Global Catalogue of Microorganisms (GCM) 10K type strain sequencing project: providing services to taxonomists for standard genome sequencing and annotation.</title>
        <authorList>
            <consortium name="The Broad Institute Genomics Platform"/>
            <consortium name="The Broad Institute Genome Sequencing Center for Infectious Disease"/>
            <person name="Wu L."/>
            <person name="Ma J."/>
        </authorList>
    </citation>
    <scope>NUCLEOTIDE SEQUENCE [LARGE SCALE GENOMIC DNA]</scope>
    <source>
        <strain evidence="3">SYNS20</strain>
    </source>
</reference>
<proteinExistence type="predicted"/>
<dbReference type="Proteomes" id="UP001596523">
    <property type="component" value="Unassembled WGS sequence"/>
</dbReference>
<evidence type="ECO:0000256" key="1">
    <source>
        <dbReference type="SAM" id="SignalP"/>
    </source>
</evidence>
<feature type="chain" id="PRO_5046125349" description="Secreted protein" evidence="1">
    <location>
        <begin position="32"/>
        <end position="141"/>
    </location>
</feature>
<evidence type="ECO:0000313" key="2">
    <source>
        <dbReference type="EMBL" id="MFC7304209.1"/>
    </source>
</evidence>
<evidence type="ECO:0008006" key="4">
    <source>
        <dbReference type="Google" id="ProtNLM"/>
    </source>
</evidence>
<keyword evidence="3" id="KW-1185">Reference proteome</keyword>
<keyword evidence="1" id="KW-0732">Signal</keyword>
<dbReference type="EMBL" id="JBHTCF010000002">
    <property type="protein sequence ID" value="MFC7304209.1"/>
    <property type="molecule type" value="Genomic_DNA"/>
</dbReference>